<evidence type="ECO:0000256" key="3">
    <source>
        <dbReference type="ARBA" id="ARBA00022833"/>
    </source>
</evidence>
<dbReference type="SMART" id="SM00980">
    <property type="entry name" value="THAP"/>
    <property type="match status" value="1"/>
</dbReference>
<dbReference type="InterPro" id="IPR021896">
    <property type="entry name" value="THAP9-like_HTH"/>
</dbReference>
<dbReference type="Pfam" id="PF21789">
    <property type="entry name" value="TNP-like_RNaseH_C"/>
    <property type="match status" value="1"/>
</dbReference>
<evidence type="ECO:0000313" key="8">
    <source>
        <dbReference type="Proteomes" id="UP000499080"/>
    </source>
</evidence>
<evidence type="ECO:0000256" key="4">
    <source>
        <dbReference type="ARBA" id="ARBA00023125"/>
    </source>
</evidence>
<evidence type="ECO:0000256" key="2">
    <source>
        <dbReference type="ARBA" id="ARBA00022771"/>
    </source>
</evidence>
<dbReference type="EMBL" id="BGPR01003409">
    <property type="protein sequence ID" value="GBM87786.1"/>
    <property type="molecule type" value="Genomic_DNA"/>
</dbReference>
<dbReference type="SUPFAM" id="SSF57716">
    <property type="entry name" value="Glucocorticoid receptor-like (DNA-binding domain)"/>
    <property type="match status" value="1"/>
</dbReference>
<dbReference type="PANTHER" id="PTHR47577">
    <property type="entry name" value="THAP DOMAIN-CONTAINING PROTEIN 6"/>
    <property type="match status" value="1"/>
</dbReference>
<dbReference type="Pfam" id="PF21787">
    <property type="entry name" value="TNP-like_RNaseH_N"/>
    <property type="match status" value="1"/>
</dbReference>
<sequence>MVVSCCAYGCTERFVKGGHFTFHCFPKDVFRRNLWEKQLRRDNFTSNNGTRICSKYFEAECFEKEQFGKKRLKPDAVPTKFDFPDHLKKNIKPRKRRTGEGECSTTTVVSTSRKKFRYIGDFEEKDMESPTKARKLLVLAKSDQEISRKRIKQLRRRNRSLVKKISTLEEIITLCARRKKGYKEYPPELRAFALTLSFYSNKAYKYVRKVFINALPHPTTLRKWYQSVDGEPGFTSAALSALQMKALDASKKNMRVICALMVDEMSIRKHIEWDGKKFCGYVDLGTDIDDDQLPIATQAYTFLLNSVNGSWKIPIGYFLIDGLDANERANLIRKSLEVIHETGIDVISLTFDGTSVNLSTANCLGCTLNSQSLNTSFKHPITNQDVCVLLDPSHMIKLIRNTLASKGSLFDGNGKMIKWDYIVSLHKLQHQEGLLVATKLRTRHIEWKREKMKVKLATQVLSASVADALLYLANDLKLPEFEGCEATAEFLKCFNTLFDILNSRNILSKGFKAPLQKLNIEKVFEFFAYAENYIKGLKTRVNGIPILSSNRKTGFLGVLICLSSVKLLHKNLILSNAVKFLLMYKLSQDHVELFFSAVRSKGGFNNNPTAKQFKAAYVRLLCHNQIMSSDRSNCLPLDKTHFLNVCSSKNQYSVAMNKNVLFSSLILPEIEDENTFQYPNLDFNVNLSLYVSDVVLYIAGFIVRKLSKNFKCTICKNALTTNGVTTSLIRRKNRGGLIFPNPDIGKLCKIAEKIIRAFQSTKSLHKNLMHLLIRQSMIEMDTSIFSTLNDHIFDQDIINNHKILLIKSILFEFFKLRLSHIAKVCNEDLQKNKTRSINTKTILFKGH</sequence>
<dbReference type="Pfam" id="PF12017">
    <property type="entry name" value="Tnp_P_element"/>
    <property type="match status" value="1"/>
</dbReference>
<dbReference type="InterPro" id="IPR048367">
    <property type="entry name" value="TNP-like_RNaseH_C"/>
</dbReference>
<dbReference type="Pfam" id="PF22824">
    <property type="entry name" value="THAP9_C"/>
    <property type="match status" value="1"/>
</dbReference>
<dbReference type="InterPro" id="IPR055035">
    <property type="entry name" value="THAP9_C"/>
</dbReference>
<dbReference type="OrthoDB" id="6489732at2759"/>
<keyword evidence="4 5" id="KW-0238">DNA-binding</keyword>
<dbReference type="InterPro" id="IPR048365">
    <property type="entry name" value="TNP-like_RNaseH_N"/>
</dbReference>
<comment type="caution">
    <text evidence="7">The sequence shown here is derived from an EMBL/GenBank/DDBJ whole genome shotgun (WGS) entry which is preliminary data.</text>
</comment>
<dbReference type="Pfam" id="PF21788">
    <property type="entry name" value="TNP-like_GBD"/>
    <property type="match status" value="1"/>
</dbReference>
<keyword evidence="2 5" id="KW-0863">Zinc-finger</keyword>
<dbReference type="PROSITE" id="PS50950">
    <property type="entry name" value="ZF_THAP"/>
    <property type="match status" value="1"/>
</dbReference>
<feature type="domain" description="THAP-type" evidence="6">
    <location>
        <begin position="1"/>
        <end position="81"/>
    </location>
</feature>
<dbReference type="Proteomes" id="UP000499080">
    <property type="component" value="Unassembled WGS sequence"/>
</dbReference>
<dbReference type="AlphaFoldDB" id="A0A4Y2JF32"/>
<evidence type="ECO:0000256" key="5">
    <source>
        <dbReference type="PROSITE-ProRule" id="PRU00309"/>
    </source>
</evidence>
<evidence type="ECO:0000259" key="6">
    <source>
        <dbReference type="PROSITE" id="PS50950"/>
    </source>
</evidence>
<dbReference type="SMART" id="SM00692">
    <property type="entry name" value="DM3"/>
    <property type="match status" value="1"/>
</dbReference>
<dbReference type="Pfam" id="PF05485">
    <property type="entry name" value="THAP"/>
    <property type="match status" value="1"/>
</dbReference>
<evidence type="ECO:0000313" key="7">
    <source>
        <dbReference type="EMBL" id="GBM87786.1"/>
    </source>
</evidence>
<organism evidence="7 8">
    <name type="scientific">Araneus ventricosus</name>
    <name type="common">Orbweaver spider</name>
    <name type="synonym">Epeira ventricosa</name>
    <dbReference type="NCBI Taxonomy" id="182803"/>
    <lineage>
        <taxon>Eukaryota</taxon>
        <taxon>Metazoa</taxon>
        <taxon>Ecdysozoa</taxon>
        <taxon>Arthropoda</taxon>
        <taxon>Chelicerata</taxon>
        <taxon>Arachnida</taxon>
        <taxon>Araneae</taxon>
        <taxon>Araneomorphae</taxon>
        <taxon>Entelegynae</taxon>
        <taxon>Araneoidea</taxon>
        <taxon>Araneidae</taxon>
        <taxon>Araneus</taxon>
    </lineage>
</organism>
<keyword evidence="1" id="KW-0479">Metal-binding</keyword>
<dbReference type="GO" id="GO:0008270">
    <property type="term" value="F:zinc ion binding"/>
    <property type="evidence" value="ECO:0007669"/>
    <property type="project" value="UniProtKB-KW"/>
</dbReference>
<gene>
    <name evidence="7" type="primary">THAP9_38</name>
    <name evidence="7" type="ORF">AVEN_191496_1</name>
</gene>
<dbReference type="GO" id="GO:0003677">
    <property type="term" value="F:DNA binding"/>
    <property type="evidence" value="ECO:0007669"/>
    <property type="project" value="UniProtKB-UniRule"/>
</dbReference>
<proteinExistence type="predicted"/>
<keyword evidence="8" id="KW-1185">Reference proteome</keyword>
<dbReference type="InterPro" id="IPR048366">
    <property type="entry name" value="TNP-like_GBD"/>
</dbReference>
<name>A0A4Y2JF32_ARAVE</name>
<accession>A0A4Y2JF32</accession>
<keyword evidence="3" id="KW-0862">Zinc</keyword>
<protein>
    <submittedName>
        <fullName evidence="7">DNA transposase THAP9</fullName>
    </submittedName>
</protein>
<reference evidence="7 8" key="1">
    <citation type="journal article" date="2019" name="Sci. Rep.">
        <title>Orb-weaving spider Araneus ventricosus genome elucidates the spidroin gene catalogue.</title>
        <authorList>
            <person name="Kono N."/>
            <person name="Nakamura H."/>
            <person name="Ohtoshi R."/>
            <person name="Moran D.A.P."/>
            <person name="Shinohara A."/>
            <person name="Yoshida Y."/>
            <person name="Fujiwara M."/>
            <person name="Mori M."/>
            <person name="Tomita M."/>
            <person name="Arakawa K."/>
        </authorList>
    </citation>
    <scope>NUCLEOTIDE SEQUENCE [LARGE SCALE GENOMIC DNA]</scope>
</reference>
<dbReference type="PANTHER" id="PTHR47577:SF2">
    <property type="entry name" value="THAP DOMAIN CONTAINING 9"/>
    <property type="match status" value="1"/>
</dbReference>
<evidence type="ECO:0000256" key="1">
    <source>
        <dbReference type="ARBA" id="ARBA00022723"/>
    </source>
</evidence>
<dbReference type="InterPro" id="IPR006612">
    <property type="entry name" value="THAP_Znf"/>
</dbReference>